<dbReference type="Pfam" id="PF08867">
    <property type="entry name" value="FRG"/>
    <property type="match status" value="1"/>
</dbReference>
<protein>
    <recommendedName>
        <fullName evidence="1">FRG domain-containing protein</fullName>
    </recommendedName>
</protein>
<gene>
    <name evidence="2" type="ORF">S12H4_58650</name>
</gene>
<feature type="non-terminal residue" evidence="2">
    <location>
        <position position="179"/>
    </location>
</feature>
<proteinExistence type="predicted"/>
<feature type="non-terminal residue" evidence="2">
    <location>
        <position position="1"/>
    </location>
</feature>
<evidence type="ECO:0000259" key="1">
    <source>
        <dbReference type="Pfam" id="PF08867"/>
    </source>
</evidence>
<reference evidence="2" key="1">
    <citation type="journal article" date="2014" name="Front. Microbiol.">
        <title>High frequency of phylogenetically diverse reductive dehalogenase-homologous genes in deep subseafloor sedimentary metagenomes.</title>
        <authorList>
            <person name="Kawai M."/>
            <person name="Futagami T."/>
            <person name="Toyoda A."/>
            <person name="Takaki Y."/>
            <person name="Nishi S."/>
            <person name="Hori S."/>
            <person name="Arai W."/>
            <person name="Tsubouchi T."/>
            <person name="Morono Y."/>
            <person name="Uchiyama I."/>
            <person name="Ito T."/>
            <person name="Fujiyama A."/>
            <person name="Inagaki F."/>
            <person name="Takami H."/>
        </authorList>
    </citation>
    <scope>NUCLEOTIDE SEQUENCE</scope>
    <source>
        <strain evidence="2">Expedition CK06-06</strain>
    </source>
</reference>
<dbReference type="InterPro" id="IPR014966">
    <property type="entry name" value="FRG-dom"/>
</dbReference>
<dbReference type="EMBL" id="BARW01038146">
    <property type="protein sequence ID" value="GAJ20784.1"/>
    <property type="molecule type" value="Genomic_DNA"/>
</dbReference>
<dbReference type="AlphaFoldDB" id="X1UTJ2"/>
<feature type="domain" description="FRG" evidence="1">
    <location>
        <begin position="3"/>
        <end position="41"/>
    </location>
</feature>
<comment type="caution">
    <text evidence="2">The sequence shown here is derived from an EMBL/GenBank/DDBJ whole genome shotgun (WGS) entry which is preliminary data.</text>
</comment>
<sequence>PNQDSVDEWMALMQHYGAPTRLLDFTYSPYVANYFAFEKAESGVVAVWAVDIGWVEKKFKYENEFRHLNDIYEKYQNYRDSKAFLSLFLSNLDNKFILAVNPFRLNDRLAYQQGVFLAPATLRVGFMENLHALVSSHDDYIPVKKFTIEVGNEGKIRDEALRALHRMNINRISLFPGLI</sequence>
<name>X1UTJ2_9ZZZZ</name>
<evidence type="ECO:0000313" key="2">
    <source>
        <dbReference type="EMBL" id="GAJ20784.1"/>
    </source>
</evidence>
<accession>X1UTJ2</accession>
<organism evidence="2">
    <name type="scientific">marine sediment metagenome</name>
    <dbReference type="NCBI Taxonomy" id="412755"/>
    <lineage>
        <taxon>unclassified sequences</taxon>
        <taxon>metagenomes</taxon>
        <taxon>ecological metagenomes</taxon>
    </lineage>
</organism>